<dbReference type="EMBL" id="JRYO01000183">
    <property type="protein sequence ID" value="KHE91706.1"/>
    <property type="molecule type" value="Genomic_DNA"/>
</dbReference>
<dbReference type="AlphaFoldDB" id="A0A0B0EI38"/>
<accession>A0A0B0EI38</accession>
<organism evidence="1 2">
    <name type="scientific">Candidatus Scalindua brodae</name>
    <dbReference type="NCBI Taxonomy" id="237368"/>
    <lineage>
        <taxon>Bacteria</taxon>
        <taxon>Pseudomonadati</taxon>
        <taxon>Planctomycetota</taxon>
        <taxon>Candidatus Brocadiia</taxon>
        <taxon>Candidatus Brocadiales</taxon>
        <taxon>Candidatus Scalinduaceae</taxon>
        <taxon>Candidatus Scalindua</taxon>
    </lineage>
</organism>
<comment type="caution">
    <text evidence="1">The sequence shown here is derived from an EMBL/GenBank/DDBJ whole genome shotgun (WGS) entry which is preliminary data.</text>
</comment>
<proteinExistence type="predicted"/>
<name>A0A0B0EI38_9BACT</name>
<sequence>MITDMSKDHNIDLVRYEYIAYIDLLDIDNVKEILVTRDDFVDMMSNSDRIKWTPVKNMNIDIIDSIEDTGGSGDASSRKTKNRICGFLTPSHWIGNTLVFWLIIKQVQNATLQ</sequence>
<dbReference type="Proteomes" id="UP000030652">
    <property type="component" value="Unassembled WGS sequence"/>
</dbReference>
<evidence type="ECO:0000313" key="1">
    <source>
        <dbReference type="EMBL" id="KHE91706.1"/>
    </source>
</evidence>
<reference evidence="1 2" key="1">
    <citation type="submission" date="2014-10" db="EMBL/GenBank/DDBJ databases">
        <title>Draft genome of anammox bacterium scalindua brodae, obtained using differential coverage binning of sequence data from two enrichment reactors.</title>
        <authorList>
            <person name="Speth D.R."/>
            <person name="Russ L."/>
            <person name="Kartal B."/>
            <person name="Op den Camp H.J."/>
            <person name="Dutilh B.E."/>
            <person name="Jetten M.S."/>
        </authorList>
    </citation>
    <scope>NUCLEOTIDE SEQUENCE [LARGE SCALE GENOMIC DNA]</scope>
    <source>
        <strain evidence="1">RU1</strain>
    </source>
</reference>
<gene>
    <name evidence="1" type="ORF">SCABRO_02557</name>
</gene>
<evidence type="ECO:0000313" key="2">
    <source>
        <dbReference type="Proteomes" id="UP000030652"/>
    </source>
</evidence>
<protein>
    <submittedName>
        <fullName evidence="1">Uncharacterized protein</fullName>
    </submittedName>
</protein>